<evidence type="ECO:0000313" key="5">
    <source>
        <dbReference type="EMBL" id="GGY28034.1"/>
    </source>
</evidence>
<protein>
    <submittedName>
        <fullName evidence="5">Acetoin dehydrogenase</fullName>
    </submittedName>
</protein>
<gene>
    <name evidence="5" type="ORF">GCM10011289_34230</name>
</gene>
<keyword evidence="3" id="KW-0786">Thiamine pyrophosphate</keyword>
<comment type="caution">
    <text evidence="5">The sequence shown here is derived from an EMBL/GenBank/DDBJ whole genome shotgun (WGS) entry which is preliminary data.</text>
</comment>
<dbReference type="InterPro" id="IPR050642">
    <property type="entry name" value="PDH_E1_Alpha_Subunit"/>
</dbReference>
<evidence type="ECO:0000256" key="2">
    <source>
        <dbReference type="ARBA" id="ARBA00023002"/>
    </source>
</evidence>
<organism evidence="5 6">
    <name type="scientific">Paludibacterium paludis</name>
    <dbReference type="NCBI Taxonomy" id="1225769"/>
    <lineage>
        <taxon>Bacteria</taxon>
        <taxon>Pseudomonadati</taxon>
        <taxon>Pseudomonadota</taxon>
        <taxon>Betaproteobacteria</taxon>
        <taxon>Neisseriales</taxon>
        <taxon>Chromobacteriaceae</taxon>
        <taxon>Paludibacterium</taxon>
    </lineage>
</organism>
<dbReference type="Proteomes" id="UP000645257">
    <property type="component" value="Unassembled WGS sequence"/>
</dbReference>
<dbReference type="EMBL" id="BMYX01000025">
    <property type="protein sequence ID" value="GGY28034.1"/>
    <property type="molecule type" value="Genomic_DNA"/>
</dbReference>
<dbReference type="SUPFAM" id="SSF52518">
    <property type="entry name" value="Thiamin diphosphate-binding fold (THDP-binding)"/>
    <property type="match status" value="1"/>
</dbReference>
<proteinExistence type="predicted"/>
<name>A0A918P5V9_9NEIS</name>
<dbReference type="Pfam" id="PF00676">
    <property type="entry name" value="E1_dh"/>
    <property type="match status" value="1"/>
</dbReference>
<dbReference type="InterPro" id="IPR029061">
    <property type="entry name" value="THDP-binding"/>
</dbReference>
<evidence type="ECO:0000313" key="6">
    <source>
        <dbReference type="Proteomes" id="UP000645257"/>
    </source>
</evidence>
<dbReference type="Gene3D" id="3.40.50.970">
    <property type="match status" value="1"/>
</dbReference>
<sequence length="319" mass="34321">MSVELFRAMLRIRMVEEEIARRYPEGRMRCPTHLSIGQEATAAAVGLALAPRDLAFSSHRSHAHYLAKGGDLDAMILELHGKVGGCTRGRGGSMHLSDERAGFVASTAIVGNSIPLGVGTALAQRLKGEDAISCVFLGDGATEEGAFYESANFAALKSLPVLFVCENNLYSVYSPLSKRQPAARDLCAVASSLGLAARRLDGNDAVAVFDAASSAIAALRQGAGPVFLECMTYRWREHCGPYFDDDLGYRPDGELADWQRRDPLVSLRAALGLSETEAERLTRAIADEIAMAFTRAEAAPFPDEATVFDGIYRTELDAS</sequence>
<keyword evidence="6" id="KW-1185">Reference proteome</keyword>
<evidence type="ECO:0000256" key="1">
    <source>
        <dbReference type="ARBA" id="ARBA00001964"/>
    </source>
</evidence>
<dbReference type="GO" id="GO:0004739">
    <property type="term" value="F:pyruvate dehydrogenase (acetyl-transferring) activity"/>
    <property type="evidence" value="ECO:0007669"/>
    <property type="project" value="TreeGrafter"/>
</dbReference>
<dbReference type="AlphaFoldDB" id="A0A918P5V9"/>
<keyword evidence="2" id="KW-0560">Oxidoreductase</keyword>
<evidence type="ECO:0000259" key="4">
    <source>
        <dbReference type="Pfam" id="PF00676"/>
    </source>
</evidence>
<evidence type="ECO:0000256" key="3">
    <source>
        <dbReference type="ARBA" id="ARBA00023052"/>
    </source>
</evidence>
<dbReference type="PANTHER" id="PTHR11516:SF60">
    <property type="entry name" value="PYRUVATE DEHYDROGENASE E1 COMPONENT SUBUNIT ALPHA"/>
    <property type="match status" value="1"/>
</dbReference>
<comment type="cofactor">
    <cofactor evidence="1">
        <name>thiamine diphosphate</name>
        <dbReference type="ChEBI" id="CHEBI:58937"/>
    </cofactor>
</comment>
<dbReference type="GO" id="GO:0006086">
    <property type="term" value="P:pyruvate decarboxylation to acetyl-CoA"/>
    <property type="evidence" value="ECO:0007669"/>
    <property type="project" value="TreeGrafter"/>
</dbReference>
<dbReference type="PANTHER" id="PTHR11516">
    <property type="entry name" value="PYRUVATE DEHYDROGENASE E1 COMPONENT, ALPHA SUBUNIT BACTERIAL AND ORGANELLAR"/>
    <property type="match status" value="1"/>
</dbReference>
<dbReference type="InterPro" id="IPR001017">
    <property type="entry name" value="DH_E1"/>
</dbReference>
<feature type="domain" description="Dehydrogenase E1 component" evidence="4">
    <location>
        <begin position="8"/>
        <end position="302"/>
    </location>
</feature>
<dbReference type="CDD" id="cd02000">
    <property type="entry name" value="TPP_E1_PDC_ADC_BCADC"/>
    <property type="match status" value="1"/>
</dbReference>
<accession>A0A918P5V9</accession>
<reference evidence="5" key="1">
    <citation type="journal article" date="2014" name="Int. J. Syst. Evol. Microbiol.">
        <title>Complete genome sequence of Corynebacterium casei LMG S-19264T (=DSM 44701T), isolated from a smear-ripened cheese.</title>
        <authorList>
            <consortium name="US DOE Joint Genome Institute (JGI-PGF)"/>
            <person name="Walter F."/>
            <person name="Albersmeier A."/>
            <person name="Kalinowski J."/>
            <person name="Ruckert C."/>
        </authorList>
    </citation>
    <scope>NUCLEOTIDE SEQUENCE</scope>
    <source>
        <strain evidence="5">KCTC 32182</strain>
    </source>
</reference>
<dbReference type="RefSeq" id="WP_189536609.1">
    <property type="nucleotide sequence ID" value="NZ_BMYX01000025.1"/>
</dbReference>
<reference evidence="5" key="2">
    <citation type="submission" date="2020-09" db="EMBL/GenBank/DDBJ databases">
        <authorList>
            <person name="Sun Q."/>
            <person name="Kim S."/>
        </authorList>
    </citation>
    <scope>NUCLEOTIDE SEQUENCE</scope>
    <source>
        <strain evidence="5">KCTC 32182</strain>
    </source>
</reference>